<proteinExistence type="predicted"/>
<dbReference type="EMBL" id="CP092418">
    <property type="protein sequence ID" value="USD21596.1"/>
    <property type="molecule type" value="Genomic_DNA"/>
</dbReference>
<sequence length="276" mass="31820">MKKAIVVIAVLAIAIIAGLYGLNHYRKIQKQQLEQTSHLLASCVNQGLLSLFRLQANDWHKNPGFVLQQQRSLNESVEGLPEKILEGKSFKKWEYAVDICNKLTRNSNLQHITIFRPLADLASFEMSDAATFKSRKSLRKRKKTIGALRESAQAADRYLKDLRSDISTQMKVYRFSDEEKAFIQKQINTEVLDYYQKGDFSLNNANVYLERLSTFYKLMAENPKAYTVRSGSLYFYDRSLRSKIDILNRAILQGESEFFSNYTQILDSKQIRASGF</sequence>
<evidence type="ECO:0000313" key="2">
    <source>
        <dbReference type="Proteomes" id="UP001055658"/>
    </source>
</evidence>
<organism evidence="1 2">
    <name type="scientific">Microbulbifer variabilis</name>
    <dbReference type="NCBI Taxonomy" id="266805"/>
    <lineage>
        <taxon>Bacteria</taxon>
        <taxon>Pseudomonadati</taxon>
        <taxon>Pseudomonadota</taxon>
        <taxon>Gammaproteobacteria</taxon>
        <taxon>Cellvibrionales</taxon>
        <taxon>Microbulbiferaceae</taxon>
        <taxon>Microbulbifer</taxon>
    </lineage>
</organism>
<reference evidence="1" key="1">
    <citation type="submission" date="2022-02" db="EMBL/GenBank/DDBJ databases">
        <title>Coral-associated bacteria.</title>
        <authorList>
            <person name="Tang K."/>
            <person name="Wang X."/>
        </authorList>
    </citation>
    <scope>NUCLEOTIDE SEQUENCE</scope>
    <source>
        <strain evidence="1">SCSIO 43006</strain>
    </source>
</reference>
<protein>
    <submittedName>
        <fullName evidence="1">Uncharacterized protein</fullName>
    </submittedName>
</protein>
<accession>A0ABY4VBD7</accession>
<dbReference type="Proteomes" id="UP001055658">
    <property type="component" value="Chromosome"/>
</dbReference>
<name>A0ABY4VBD7_9GAMM</name>
<evidence type="ECO:0000313" key="1">
    <source>
        <dbReference type="EMBL" id="USD21596.1"/>
    </source>
</evidence>
<dbReference type="RefSeq" id="WP_252084000.1">
    <property type="nucleotide sequence ID" value="NZ_CP092418.1"/>
</dbReference>
<gene>
    <name evidence="1" type="ORF">MJO52_00200</name>
</gene>
<keyword evidence="2" id="KW-1185">Reference proteome</keyword>